<dbReference type="PIRSF" id="PIRSF002825">
    <property type="entry name" value="CfbpA"/>
    <property type="match status" value="1"/>
</dbReference>
<dbReference type="Gene3D" id="3.40.190.10">
    <property type="entry name" value="Periplasmic binding protein-like II"/>
    <property type="match status" value="2"/>
</dbReference>
<dbReference type="AlphaFoldDB" id="A0A1P8WQJ9"/>
<sequence length="310" mass="34251">MVYCAHDATYAEQIIQRFEQETGFKVDVRFDEEANKSLGLTNLLIAEKSKPRCDVFWNNQTLGTIRLISEGVLEPYDSPNADRIPSAFRDEAGYWTGFAARLRVYLVNTDKMPATEDAINAAMARESLNRVTIAQPLFGTTLSHYSVLADQFGMEGLIEWHTDLHQRGIREARGNSMTKDLVAEGVCDLGFTDTDDAFVAIDAGQPVAMQPVRLSNGQVICLPNSVALIRGAPHPEAAKQFIDFLLSEEIELLLAKSKARQIPLGPVDESKLSEEVIELKAWAADGVDLTKAAEANQQVLDWLTAEHTGQ</sequence>
<keyword evidence="1" id="KW-0732">Signal</keyword>
<dbReference type="EMBL" id="CP017641">
    <property type="protein sequence ID" value="APZ96319.1"/>
    <property type="molecule type" value="Genomic_DNA"/>
</dbReference>
<dbReference type="SUPFAM" id="SSF53850">
    <property type="entry name" value="Periplasmic binding protein-like II"/>
    <property type="match status" value="1"/>
</dbReference>
<organism evidence="2 3">
    <name type="scientific">Fuerstiella marisgermanici</name>
    <dbReference type="NCBI Taxonomy" id="1891926"/>
    <lineage>
        <taxon>Bacteria</taxon>
        <taxon>Pseudomonadati</taxon>
        <taxon>Planctomycetota</taxon>
        <taxon>Planctomycetia</taxon>
        <taxon>Planctomycetales</taxon>
        <taxon>Planctomycetaceae</taxon>
        <taxon>Fuerstiella</taxon>
    </lineage>
</organism>
<evidence type="ECO:0000313" key="3">
    <source>
        <dbReference type="Proteomes" id="UP000187735"/>
    </source>
</evidence>
<dbReference type="PANTHER" id="PTHR30006:SF24">
    <property type="entry name" value="SLL0237 PROTEIN"/>
    <property type="match status" value="1"/>
</dbReference>
<dbReference type="PANTHER" id="PTHR30006">
    <property type="entry name" value="THIAMINE-BINDING PERIPLASMIC PROTEIN-RELATED"/>
    <property type="match status" value="1"/>
</dbReference>
<dbReference type="InterPro" id="IPR026045">
    <property type="entry name" value="Ferric-bd"/>
</dbReference>
<name>A0A1P8WQJ9_9PLAN</name>
<proteinExistence type="predicted"/>
<gene>
    <name evidence="2" type="primary">idiA</name>
    <name evidence="2" type="ORF">Fuma_05987</name>
</gene>
<dbReference type="Proteomes" id="UP000187735">
    <property type="component" value="Chromosome"/>
</dbReference>
<dbReference type="InterPro" id="IPR006059">
    <property type="entry name" value="SBP"/>
</dbReference>
<reference evidence="2 3" key="1">
    <citation type="journal article" date="2016" name="Front. Microbiol.">
        <title>Fuerstia marisgermanicae gen. nov., sp. nov., an Unusual Member of the Phylum Planctomycetes from the German Wadden Sea.</title>
        <authorList>
            <person name="Kohn T."/>
            <person name="Heuer A."/>
            <person name="Jogler M."/>
            <person name="Vollmers J."/>
            <person name="Boedeker C."/>
            <person name="Bunk B."/>
            <person name="Rast P."/>
            <person name="Borchert D."/>
            <person name="Glockner I."/>
            <person name="Freese H.M."/>
            <person name="Klenk H.P."/>
            <person name="Overmann J."/>
            <person name="Kaster A.K."/>
            <person name="Rohde M."/>
            <person name="Wiegand S."/>
            <person name="Jogler C."/>
        </authorList>
    </citation>
    <scope>NUCLEOTIDE SEQUENCE [LARGE SCALE GENOMIC DNA]</scope>
    <source>
        <strain evidence="2 3">NH11</strain>
    </source>
</reference>
<accession>A0A1P8WQJ9</accession>
<evidence type="ECO:0000256" key="1">
    <source>
        <dbReference type="ARBA" id="ARBA00022729"/>
    </source>
</evidence>
<dbReference type="KEGG" id="fmr:Fuma_05987"/>
<evidence type="ECO:0000313" key="2">
    <source>
        <dbReference type="EMBL" id="APZ96319.1"/>
    </source>
</evidence>
<keyword evidence="3" id="KW-1185">Reference proteome</keyword>
<protein>
    <submittedName>
        <fullName evidence="2">Iron deficiency-induced protein A</fullName>
    </submittedName>
</protein>
<dbReference type="Pfam" id="PF13416">
    <property type="entry name" value="SBP_bac_8"/>
    <property type="match status" value="1"/>
</dbReference>
<dbReference type="STRING" id="1891926.Fuma_05987"/>